<comment type="caution">
    <text evidence="2">The sequence shown here is derived from an EMBL/GenBank/DDBJ whole genome shotgun (WGS) entry which is preliminary data.</text>
</comment>
<dbReference type="PANTHER" id="PTHR35729">
    <property type="entry name" value="T1B9.12 PROTEIN"/>
    <property type="match status" value="1"/>
</dbReference>
<protein>
    <submittedName>
        <fullName evidence="2">Uncharacterized protein</fullName>
    </submittedName>
</protein>
<dbReference type="PANTHER" id="PTHR35729:SF1">
    <property type="entry name" value="T1B9.12 PROTEIN"/>
    <property type="match status" value="1"/>
</dbReference>
<sequence length="306" mass="32645">MFASPGGTFFLSSAYCPGRVKMAANATVAISTATTVVEVMALLRPSACILPRDLALFTPDCWRRLTTPEFPVFSAVSNAVSPVLFMASLFSSVYFSKNDSWCLCNGGGTKSERIKAAKAPSMARIDGGGTAFLIHRTPISPPSQPRSAPLPYSLTDKQELAVGVVIATDNLIKLSTDGVTWSPGSAGFDFHGNLSCDPMKLLATSPNTKSTSTSSSLLRSYEVWHPYARHLILVHHSPRKSTEGENEGTPSSSKPVEQQPGPSSAAVHTVEVKDEKTSSGDWQGATHAPGIPTPEIYESPMLRIGF</sequence>
<organism evidence="2">
    <name type="scientific">Salvia splendens</name>
    <name type="common">Scarlet sage</name>
    <dbReference type="NCBI Taxonomy" id="180675"/>
    <lineage>
        <taxon>Eukaryota</taxon>
        <taxon>Viridiplantae</taxon>
        <taxon>Streptophyta</taxon>
        <taxon>Embryophyta</taxon>
        <taxon>Tracheophyta</taxon>
        <taxon>Spermatophyta</taxon>
        <taxon>Magnoliopsida</taxon>
        <taxon>eudicotyledons</taxon>
        <taxon>Gunneridae</taxon>
        <taxon>Pentapetalae</taxon>
        <taxon>asterids</taxon>
        <taxon>lamiids</taxon>
        <taxon>Lamiales</taxon>
        <taxon>Lamiaceae</taxon>
        <taxon>Nepetoideae</taxon>
        <taxon>Mentheae</taxon>
        <taxon>Salviinae</taxon>
        <taxon>Salvia</taxon>
        <taxon>Salvia subgen. Calosphace</taxon>
        <taxon>core Calosphace</taxon>
    </lineage>
</organism>
<feature type="region of interest" description="Disordered" evidence="1">
    <location>
        <begin position="237"/>
        <end position="306"/>
    </location>
</feature>
<accession>A0A8X8YSI1</accession>
<dbReference type="EMBL" id="PNBA02000001">
    <property type="protein sequence ID" value="KAG6436899.1"/>
    <property type="molecule type" value="Genomic_DNA"/>
</dbReference>
<proteinExistence type="predicted"/>
<name>A0A8X8YSI1_SALSN</name>
<reference evidence="2" key="1">
    <citation type="submission" date="2018-01" db="EMBL/GenBank/DDBJ databases">
        <authorList>
            <person name="Mao J.F."/>
        </authorList>
    </citation>
    <scope>NUCLEOTIDE SEQUENCE</scope>
    <source>
        <strain evidence="2">Huo1</strain>
        <tissue evidence="2">Leaf</tissue>
    </source>
</reference>
<keyword evidence="3" id="KW-1185">Reference proteome</keyword>
<reference evidence="2" key="2">
    <citation type="submission" date="2020-08" db="EMBL/GenBank/DDBJ databases">
        <title>Plant Genome Project.</title>
        <authorList>
            <person name="Zhang R.-G."/>
        </authorList>
    </citation>
    <scope>NUCLEOTIDE SEQUENCE</scope>
    <source>
        <strain evidence="2">Huo1</strain>
        <tissue evidence="2">Leaf</tissue>
    </source>
</reference>
<gene>
    <name evidence="2" type="ORF">SASPL_101803</name>
</gene>
<feature type="compositionally biased region" description="Polar residues" evidence="1">
    <location>
        <begin position="248"/>
        <end position="262"/>
    </location>
</feature>
<dbReference type="Proteomes" id="UP000298416">
    <property type="component" value="Unassembled WGS sequence"/>
</dbReference>
<evidence type="ECO:0000256" key="1">
    <source>
        <dbReference type="SAM" id="MobiDB-lite"/>
    </source>
</evidence>
<dbReference type="AlphaFoldDB" id="A0A8X8YSI1"/>
<evidence type="ECO:0000313" key="3">
    <source>
        <dbReference type="Proteomes" id="UP000298416"/>
    </source>
</evidence>
<evidence type="ECO:0000313" key="2">
    <source>
        <dbReference type="EMBL" id="KAG6436899.1"/>
    </source>
</evidence>